<gene>
    <name evidence="2" type="ORF">M421DRAFT_423767</name>
</gene>
<dbReference type="Proteomes" id="UP000800082">
    <property type="component" value="Unassembled WGS sequence"/>
</dbReference>
<dbReference type="AlphaFoldDB" id="A0A6A5RDQ6"/>
<reference evidence="2" key="1">
    <citation type="journal article" date="2020" name="Stud. Mycol.">
        <title>101 Dothideomycetes genomes: a test case for predicting lifestyles and emergence of pathogens.</title>
        <authorList>
            <person name="Haridas S."/>
            <person name="Albert R."/>
            <person name="Binder M."/>
            <person name="Bloem J."/>
            <person name="Labutti K."/>
            <person name="Salamov A."/>
            <person name="Andreopoulos B."/>
            <person name="Baker S."/>
            <person name="Barry K."/>
            <person name="Bills G."/>
            <person name="Bluhm B."/>
            <person name="Cannon C."/>
            <person name="Castanera R."/>
            <person name="Culley D."/>
            <person name="Daum C."/>
            <person name="Ezra D."/>
            <person name="Gonzalez J."/>
            <person name="Henrissat B."/>
            <person name="Kuo A."/>
            <person name="Liang C."/>
            <person name="Lipzen A."/>
            <person name="Lutzoni F."/>
            <person name="Magnuson J."/>
            <person name="Mondo S."/>
            <person name="Nolan M."/>
            <person name="Ohm R."/>
            <person name="Pangilinan J."/>
            <person name="Park H.-J."/>
            <person name="Ramirez L."/>
            <person name="Alfaro M."/>
            <person name="Sun H."/>
            <person name="Tritt A."/>
            <person name="Yoshinaga Y."/>
            <person name="Zwiers L.-H."/>
            <person name="Turgeon B."/>
            <person name="Goodwin S."/>
            <person name="Spatafora J."/>
            <person name="Crous P."/>
            <person name="Grigoriev I."/>
        </authorList>
    </citation>
    <scope>NUCLEOTIDE SEQUENCE</scope>
    <source>
        <strain evidence="2">CBS 183.55</strain>
    </source>
</reference>
<feature type="region of interest" description="Disordered" evidence="1">
    <location>
        <begin position="12"/>
        <end position="31"/>
    </location>
</feature>
<proteinExistence type="predicted"/>
<name>A0A6A5RDQ6_9PLEO</name>
<accession>A0A6A5RDQ6</accession>
<dbReference type="OrthoDB" id="5275938at2759"/>
<evidence type="ECO:0000313" key="3">
    <source>
        <dbReference type="Proteomes" id="UP000800082"/>
    </source>
</evidence>
<sequence>MATTNCDTAVLANAGDSHTSDPSTVPADDATTSTGFKLKMTDLGLEVITIDRHYDLTLIVRNPDHTDGQKAFQISRSAMCHVNDIWTNMLTGKWAESKQSNVELPDDSWKALLLVLHMAHSQFAQLPDELSVEELWALAVLTDKYNLAEIVRVILELKKWLVPYKTEWTKWPLHPQIQELAEITMVFGLDEDYEYLVDRLAIEVELVQDGDTVCRKYGPKDKEVQLRPSLPDCILSKSSTVTALPHDQALIERIARIVNARDSILPDWLARIDYAVGMAITGYSDPQLSLCANKLCIATRSGVLLRGLSAAGICPRFATIDIMDKSVAFYWKGLNNIGARFKPYSTCDKTFGYGRGAHHSSCSFEQCFGDFGILGQAKIH</sequence>
<dbReference type="EMBL" id="ML978984">
    <property type="protein sequence ID" value="KAF1925450.1"/>
    <property type="molecule type" value="Genomic_DNA"/>
</dbReference>
<evidence type="ECO:0008006" key="4">
    <source>
        <dbReference type="Google" id="ProtNLM"/>
    </source>
</evidence>
<protein>
    <recommendedName>
        <fullName evidence="4">BTB domain-containing protein</fullName>
    </recommendedName>
</protein>
<evidence type="ECO:0000313" key="2">
    <source>
        <dbReference type="EMBL" id="KAF1925450.1"/>
    </source>
</evidence>
<organism evidence="2 3">
    <name type="scientific">Didymella exigua CBS 183.55</name>
    <dbReference type="NCBI Taxonomy" id="1150837"/>
    <lineage>
        <taxon>Eukaryota</taxon>
        <taxon>Fungi</taxon>
        <taxon>Dikarya</taxon>
        <taxon>Ascomycota</taxon>
        <taxon>Pezizomycotina</taxon>
        <taxon>Dothideomycetes</taxon>
        <taxon>Pleosporomycetidae</taxon>
        <taxon>Pleosporales</taxon>
        <taxon>Pleosporineae</taxon>
        <taxon>Didymellaceae</taxon>
        <taxon>Didymella</taxon>
    </lineage>
</organism>
<dbReference type="Gene3D" id="3.30.710.10">
    <property type="entry name" value="Potassium Channel Kv1.1, Chain A"/>
    <property type="match status" value="1"/>
</dbReference>
<dbReference type="GeneID" id="54351239"/>
<keyword evidence="3" id="KW-1185">Reference proteome</keyword>
<dbReference type="SUPFAM" id="SSF54695">
    <property type="entry name" value="POZ domain"/>
    <property type="match status" value="1"/>
</dbReference>
<dbReference type="InterPro" id="IPR011333">
    <property type="entry name" value="SKP1/BTB/POZ_sf"/>
</dbReference>
<dbReference type="RefSeq" id="XP_033445702.1">
    <property type="nucleotide sequence ID" value="XM_033593571.1"/>
</dbReference>
<evidence type="ECO:0000256" key="1">
    <source>
        <dbReference type="SAM" id="MobiDB-lite"/>
    </source>
</evidence>